<protein>
    <submittedName>
        <fullName evidence="1">Cytochrome C</fullName>
    </submittedName>
</protein>
<dbReference type="SUPFAM" id="SSF46626">
    <property type="entry name" value="Cytochrome c"/>
    <property type="match status" value="1"/>
</dbReference>
<dbReference type="AlphaFoldDB" id="A0A7X5ALJ7"/>
<gene>
    <name evidence="1" type="ORF">GRB80_06370</name>
</gene>
<keyword evidence="2" id="KW-1185">Reference proteome</keyword>
<sequence>MVGLFSLIAASSLAAQSLPMPNTKPAPGNEIRPAPPHQMVYRPEVYYQLECGGCHLADGEGERKNDIPRMKDFVGHFLSVEGGREFLVQVPGSAYSSFADDQLAELINWIITDGIAGTSKPEEFTPYTAEEVAALRAQPLGKVEETRDVLLDRMRAKDIAIHDGLKDRP</sequence>
<comment type="caution">
    <text evidence="1">The sequence shown here is derived from an EMBL/GenBank/DDBJ whole genome shotgun (WGS) entry which is preliminary data.</text>
</comment>
<accession>A0A7X5ALJ7</accession>
<reference evidence="1 2" key="1">
    <citation type="submission" date="2019-12" db="EMBL/GenBank/DDBJ databases">
        <title>Draft genome sequencing of Halomonas icarensis D1-1.</title>
        <authorList>
            <person name="Pandiyan K."/>
            <person name="Kushwaha P."/>
            <person name="Gowdham M."/>
            <person name="Chakdar H."/>
            <person name="Singh A."/>
            <person name="Kumar M."/>
            <person name="Saxena A.K."/>
        </authorList>
    </citation>
    <scope>NUCLEOTIDE SEQUENCE [LARGE SCALE GENOMIC DNA]</scope>
    <source>
        <strain evidence="1 2">D1-1</strain>
    </source>
</reference>
<dbReference type="InterPro" id="IPR036909">
    <property type="entry name" value="Cyt_c-like_dom_sf"/>
</dbReference>
<organism evidence="1 2">
    <name type="scientific">Halomonas icarae</name>
    <dbReference type="NCBI Taxonomy" id="2691040"/>
    <lineage>
        <taxon>Bacteria</taxon>
        <taxon>Pseudomonadati</taxon>
        <taxon>Pseudomonadota</taxon>
        <taxon>Gammaproteobacteria</taxon>
        <taxon>Oceanospirillales</taxon>
        <taxon>Halomonadaceae</taxon>
        <taxon>Halomonas</taxon>
    </lineage>
</organism>
<dbReference type="Gene3D" id="1.10.760.10">
    <property type="entry name" value="Cytochrome c-like domain"/>
    <property type="match status" value="1"/>
</dbReference>
<dbReference type="EMBL" id="WUTS01000001">
    <property type="protein sequence ID" value="NAW12465.1"/>
    <property type="molecule type" value="Genomic_DNA"/>
</dbReference>
<name>A0A7X5ALJ7_9GAMM</name>
<dbReference type="GO" id="GO:0020037">
    <property type="term" value="F:heme binding"/>
    <property type="evidence" value="ECO:0007669"/>
    <property type="project" value="InterPro"/>
</dbReference>
<dbReference type="GO" id="GO:0009055">
    <property type="term" value="F:electron transfer activity"/>
    <property type="evidence" value="ECO:0007669"/>
    <property type="project" value="InterPro"/>
</dbReference>
<evidence type="ECO:0000313" key="2">
    <source>
        <dbReference type="Proteomes" id="UP000448235"/>
    </source>
</evidence>
<evidence type="ECO:0000313" key="1">
    <source>
        <dbReference type="EMBL" id="NAW12465.1"/>
    </source>
</evidence>
<dbReference type="Proteomes" id="UP000448235">
    <property type="component" value="Unassembled WGS sequence"/>
</dbReference>
<proteinExistence type="predicted"/>